<protein>
    <recommendedName>
        <fullName evidence="3">ATP-dependent RecD2 DNA helicase</fullName>
        <ecNumber evidence="3">5.6.2.3</ecNumber>
    </recommendedName>
    <alternativeName>
        <fullName evidence="3">DNA 5'-3' helicase subunit RecD2</fullName>
    </alternativeName>
</protein>
<sequence length="711" mass="76324">MTADLPTEPFDIQGAVQRVRFRADSGFTVMTADITGPYGEDDGAAVVGLMPPLDAGDGFKALVKLEEHKEYGYQYRVLNLVLSAQPADLSEEGVAAYLQARVGGVGKVLAGRIAGAFGAATFDVLESDPEKLLQVPGVSASTLHKMVASWGEQGQERRTLAALQGLGLSISQAQRALKHFGETAVETLQADLYTLTEVDGIGFLTADKLARERGMTLTDPRRLTAAAVYALQLAGTTGGHSYLPRARAEKGVVYYTRVSEELAHEAVSRALELDRLRADYSQEGEERIYLPHALRAEKKLARLIRTLLATPPQEEWDVPAGAGIGLSEAQSSVLELLREQRLVVLTGGPGTGKSTATKAVVEVAEELRLEVGLCAPTGKAARRLGEVTGRDAHTVHRLLGYGPNGFRHNHLEPAPYDLIIVDEVSMMGDALMLALLSAVAPGARLLLVGDTDQLPPIDAGLPLNALTQAATTVRLDKVYRQAAENPIIGAAHRLLHAQPPQWQRVGDEDDARGQLSLTEVDADAGARRVALLVRDLGGPARAQVLSPMRRGPLGVERLNAVLQQTFNPGEGGVRVGGDGLARAGDVVVQTKNDYDNEIFNGTLGTVLEERGSRLLVDFDGNIVELGGMELFNLQLGYALTVHRAQGSEWPAVVGVLHEAHMPMLSRPLAYTALTRAREEFHAVGSASAWARAAASQKEERYTALLERVRGR</sequence>
<dbReference type="Pfam" id="PF14490">
    <property type="entry name" value="HHH_RecD2"/>
    <property type="match status" value="1"/>
</dbReference>
<organism evidence="5 6">
    <name type="scientific">Deinococcus piscis</name>
    <dbReference type="NCBI Taxonomy" id="394230"/>
    <lineage>
        <taxon>Bacteria</taxon>
        <taxon>Thermotogati</taxon>
        <taxon>Deinococcota</taxon>
        <taxon>Deinococci</taxon>
        <taxon>Deinococcales</taxon>
        <taxon>Deinococcaceae</taxon>
        <taxon>Deinococcus</taxon>
    </lineage>
</organism>
<dbReference type="InterPro" id="IPR003593">
    <property type="entry name" value="AAA+_ATPase"/>
</dbReference>
<dbReference type="Gene3D" id="1.10.10.2220">
    <property type="match status" value="1"/>
</dbReference>
<dbReference type="RefSeq" id="WP_189642116.1">
    <property type="nucleotide sequence ID" value="NZ_BNAL01000004.1"/>
</dbReference>
<dbReference type="SUPFAM" id="SSF52540">
    <property type="entry name" value="P-loop containing nucleoside triphosphate hydrolases"/>
    <property type="match status" value="2"/>
</dbReference>
<dbReference type="SMART" id="SM00382">
    <property type="entry name" value="AAA"/>
    <property type="match status" value="1"/>
</dbReference>
<keyword evidence="6" id="KW-1185">Reference proteome</keyword>
<dbReference type="InterPro" id="IPR006345">
    <property type="entry name" value="RecD2"/>
</dbReference>
<evidence type="ECO:0000259" key="4">
    <source>
        <dbReference type="SMART" id="SM00382"/>
    </source>
</evidence>
<dbReference type="InterPro" id="IPR029493">
    <property type="entry name" value="RecD2-like_HHH"/>
</dbReference>
<dbReference type="Pfam" id="PF14520">
    <property type="entry name" value="HHH_5"/>
    <property type="match status" value="1"/>
</dbReference>
<dbReference type="Gene3D" id="2.30.30.940">
    <property type="match status" value="1"/>
</dbReference>
<dbReference type="InterPro" id="IPR027417">
    <property type="entry name" value="P-loop_NTPase"/>
</dbReference>
<dbReference type="InterPro" id="IPR027785">
    <property type="entry name" value="UvrD-like_helicase_C"/>
</dbReference>
<keyword evidence="3" id="KW-0347">Helicase</keyword>
<dbReference type="InterPro" id="IPR055446">
    <property type="entry name" value="RecD2_N_OB"/>
</dbReference>
<dbReference type="CDD" id="cd18809">
    <property type="entry name" value="SF1_C_RecD"/>
    <property type="match status" value="1"/>
</dbReference>
<dbReference type="Pfam" id="PF18335">
    <property type="entry name" value="SH3_13"/>
    <property type="match status" value="1"/>
</dbReference>
<name>A0ABQ3JZ03_9DEIO</name>
<dbReference type="HAMAP" id="MF_01488">
    <property type="entry name" value="RecD2"/>
    <property type="match status" value="1"/>
</dbReference>
<dbReference type="Pfam" id="PF13604">
    <property type="entry name" value="AAA_30"/>
    <property type="match status" value="1"/>
</dbReference>
<dbReference type="Pfam" id="PF13538">
    <property type="entry name" value="UvrD_C_2"/>
    <property type="match status" value="1"/>
</dbReference>
<evidence type="ECO:0000313" key="6">
    <source>
        <dbReference type="Proteomes" id="UP000632154"/>
    </source>
</evidence>
<keyword evidence="3" id="KW-0378">Hydrolase</keyword>
<comment type="function">
    <text evidence="3">DNA-dependent ATPase and ATP-dependent 5'-3' DNA helicase. Has no activity on blunt DNA or DNA with 3'-overhangs, requires at least 10 bases of 5'-ssDNA for helicase activity.</text>
</comment>
<evidence type="ECO:0000256" key="3">
    <source>
        <dbReference type="HAMAP-Rule" id="MF_01488"/>
    </source>
</evidence>
<feature type="binding site" evidence="3">
    <location>
        <begin position="350"/>
        <end position="354"/>
    </location>
    <ligand>
        <name>ATP</name>
        <dbReference type="ChEBI" id="CHEBI:30616"/>
    </ligand>
</feature>
<dbReference type="Gene3D" id="3.40.50.300">
    <property type="entry name" value="P-loop containing nucleotide triphosphate hydrolases"/>
    <property type="match status" value="2"/>
</dbReference>
<proteinExistence type="inferred from homology"/>
<comment type="caution">
    <text evidence="5">The sequence shown here is derived from an EMBL/GenBank/DDBJ whole genome shotgun (WGS) entry which is preliminary data.</text>
</comment>
<keyword evidence="3" id="KW-0413">Isomerase</keyword>
<dbReference type="InterPro" id="IPR010994">
    <property type="entry name" value="RuvA_2-like"/>
</dbReference>
<dbReference type="CDD" id="cd17933">
    <property type="entry name" value="DEXSc_RecD-like"/>
    <property type="match status" value="1"/>
</dbReference>
<gene>
    <name evidence="3 5" type="primary">recD2</name>
    <name evidence="5" type="ORF">GCM10017783_05130</name>
</gene>
<dbReference type="EMBL" id="BNAL01000004">
    <property type="protein sequence ID" value="GHF96238.1"/>
    <property type="molecule type" value="Genomic_DNA"/>
</dbReference>
<comment type="similarity">
    <text evidence="3">Belongs to the RecD family. RecD2 subfamily.</text>
</comment>
<dbReference type="Proteomes" id="UP000632154">
    <property type="component" value="Unassembled WGS sequence"/>
</dbReference>
<comment type="catalytic activity">
    <reaction evidence="3">
        <text>ATP + H2O = ADP + phosphate + H(+)</text>
        <dbReference type="Rhea" id="RHEA:13065"/>
        <dbReference type="ChEBI" id="CHEBI:15377"/>
        <dbReference type="ChEBI" id="CHEBI:15378"/>
        <dbReference type="ChEBI" id="CHEBI:30616"/>
        <dbReference type="ChEBI" id="CHEBI:43474"/>
        <dbReference type="ChEBI" id="CHEBI:456216"/>
        <dbReference type="EC" id="5.6.2.3"/>
    </reaction>
</comment>
<reference evidence="6" key="1">
    <citation type="journal article" date="2019" name="Int. J. Syst. Evol. Microbiol.">
        <title>The Global Catalogue of Microorganisms (GCM) 10K type strain sequencing project: providing services to taxonomists for standard genome sequencing and annotation.</title>
        <authorList>
            <consortium name="The Broad Institute Genomics Platform"/>
            <consortium name="The Broad Institute Genome Sequencing Center for Infectious Disease"/>
            <person name="Wu L."/>
            <person name="Ma J."/>
        </authorList>
    </citation>
    <scope>NUCLEOTIDE SEQUENCE [LARGE SCALE GENOMIC DNA]</scope>
    <source>
        <strain evidence="6">CGMCC 1.18439</strain>
    </source>
</reference>
<keyword evidence="3" id="KW-0238">DNA-binding</keyword>
<dbReference type="PANTHER" id="PTHR43788:SF6">
    <property type="entry name" value="DNA HELICASE B"/>
    <property type="match status" value="1"/>
</dbReference>
<feature type="domain" description="AAA+ ATPase" evidence="4">
    <location>
        <begin position="339"/>
        <end position="535"/>
    </location>
</feature>
<dbReference type="EC" id="5.6.2.3" evidence="3"/>
<accession>A0ABQ3JZ03</accession>
<dbReference type="InterPro" id="IPR050534">
    <property type="entry name" value="Coronavir_polyprotein_1ab"/>
</dbReference>
<dbReference type="Pfam" id="PF23139">
    <property type="entry name" value="OB_YrrC"/>
    <property type="match status" value="1"/>
</dbReference>
<evidence type="ECO:0000313" key="5">
    <source>
        <dbReference type="EMBL" id="GHF96238.1"/>
    </source>
</evidence>
<keyword evidence="1 3" id="KW-0547">Nucleotide-binding</keyword>
<evidence type="ECO:0000256" key="2">
    <source>
        <dbReference type="ARBA" id="ARBA00022840"/>
    </source>
</evidence>
<dbReference type="SUPFAM" id="SSF47781">
    <property type="entry name" value="RuvA domain 2-like"/>
    <property type="match status" value="1"/>
</dbReference>
<dbReference type="NCBIfam" id="TIGR01448">
    <property type="entry name" value="recD_rel"/>
    <property type="match status" value="1"/>
</dbReference>
<evidence type="ECO:0000256" key="1">
    <source>
        <dbReference type="ARBA" id="ARBA00022741"/>
    </source>
</evidence>
<dbReference type="PANTHER" id="PTHR43788">
    <property type="entry name" value="DNA2/NAM7 HELICASE FAMILY MEMBER"/>
    <property type="match status" value="1"/>
</dbReference>
<dbReference type="InterPro" id="IPR041451">
    <property type="entry name" value="RecD2_SH13"/>
</dbReference>
<keyword evidence="2 3" id="KW-0067">ATP-binding</keyword>